<dbReference type="GO" id="GO:0071269">
    <property type="term" value="P:L-homocysteine biosynthetic process"/>
    <property type="evidence" value="ECO:0007669"/>
    <property type="project" value="TreeGrafter"/>
</dbReference>
<dbReference type="CDD" id="cd00614">
    <property type="entry name" value="CGS_like"/>
    <property type="match status" value="1"/>
</dbReference>
<dbReference type="InterPro" id="IPR054542">
    <property type="entry name" value="Cys_met_metab_PP"/>
</dbReference>
<dbReference type="PANTHER" id="PTHR43797">
    <property type="entry name" value="HOMOCYSTEINE/CYSTEINE SYNTHASE"/>
    <property type="match status" value="1"/>
</dbReference>
<dbReference type="InterPro" id="IPR006235">
    <property type="entry name" value="OAc-hSer/O-AcSer_sulfhydrylase"/>
</dbReference>
<dbReference type="Gene3D" id="3.90.1150.10">
    <property type="entry name" value="Aspartate Aminotransferase, domain 1"/>
    <property type="match status" value="1"/>
</dbReference>
<name>A0A7W2I525_9BURK</name>
<keyword evidence="8" id="KW-1185">Reference proteome</keyword>
<evidence type="ECO:0000256" key="3">
    <source>
        <dbReference type="ARBA" id="ARBA00022679"/>
    </source>
</evidence>
<keyword evidence="4 5" id="KW-0663">Pyridoxal phosphate</keyword>
<evidence type="ECO:0000313" key="8">
    <source>
        <dbReference type="Proteomes" id="UP000566711"/>
    </source>
</evidence>
<dbReference type="PANTHER" id="PTHR43797:SF2">
    <property type="entry name" value="HOMOCYSTEINE_CYSTEINE SYNTHASE"/>
    <property type="match status" value="1"/>
</dbReference>
<dbReference type="EMBL" id="JACEZS010000001">
    <property type="protein sequence ID" value="MBA5603917.1"/>
    <property type="molecule type" value="Genomic_DNA"/>
</dbReference>
<dbReference type="SUPFAM" id="SSF53383">
    <property type="entry name" value="PLP-dependent transferases"/>
    <property type="match status" value="1"/>
</dbReference>
<sequence>MSGPHYPGFDTLSLHAGASPDPATGARATPIYFTTAFAFQDADHAASLFNMERAGHVYSRISNPTNAVLEERIAALEGGVAGIATASGQAAMHLGLCTIAGAGSHIVASRALYGGSHNLLAYTLKRFGIETTFVDPRDIDAWRAAIRPNTKVLFAETLGNPGLDVLNVPQVAALAHEHHLPLMVDSTFTTPWLLRPCEHGADLVFHSATKFLCGHGTAMGGLLVDGGTFDWQAAHDKTGRYAELCEPYDGFHGMVFTEESTVGAFALRARREGLRDFGAIMSPHNAFAILQGVETLGLRMERHVANTRKVAEFLLSNPAVEAVSYPELPTHPDYELAKTLLPKGCGAVLSFTIKGDRAAGKRFVEGLQVFSHLANVGDAKSLVIHPASTTHFRVPTDQLAASGITESTMRLSVGLEDADDLIEDLARGLKLSQQGA</sequence>
<organism evidence="7 8">
    <name type="scientific">Rugamonas fusca</name>
    <dbReference type="NCBI Taxonomy" id="2758568"/>
    <lineage>
        <taxon>Bacteria</taxon>
        <taxon>Pseudomonadati</taxon>
        <taxon>Pseudomonadota</taxon>
        <taxon>Betaproteobacteria</taxon>
        <taxon>Burkholderiales</taxon>
        <taxon>Oxalobacteraceae</taxon>
        <taxon>Telluria group</taxon>
        <taxon>Rugamonas</taxon>
    </lineage>
</organism>
<dbReference type="InterPro" id="IPR000277">
    <property type="entry name" value="Cys/Met-Metab_PyrdxlP-dep_enz"/>
</dbReference>
<dbReference type="Gene3D" id="3.40.640.10">
    <property type="entry name" value="Type I PLP-dependent aspartate aminotransferase-like (Major domain)"/>
    <property type="match status" value="1"/>
</dbReference>
<reference evidence="7 8" key="1">
    <citation type="submission" date="2020-07" db="EMBL/GenBank/DDBJ databases">
        <title>Novel species isolated from subtropical streams in China.</title>
        <authorList>
            <person name="Lu H."/>
        </authorList>
    </citation>
    <scope>NUCLEOTIDE SEQUENCE [LARGE SCALE GENOMIC DNA]</scope>
    <source>
        <strain evidence="7 8">FT3S</strain>
    </source>
</reference>
<dbReference type="GO" id="GO:0003961">
    <property type="term" value="F:O-acetylhomoserine aminocarboxypropyltransferase activity"/>
    <property type="evidence" value="ECO:0007669"/>
    <property type="project" value="UniProtKB-EC"/>
</dbReference>
<protein>
    <submittedName>
        <fullName evidence="7">O-acetylhomoserine aminocarboxypropyltransferase</fullName>
        <ecNumber evidence="7">2.5.1.49</ecNumber>
    </submittedName>
</protein>
<dbReference type="PROSITE" id="PS00868">
    <property type="entry name" value="CYS_MET_METAB_PP"/>
    <property type="match status" value="1"/>
</dbReference>
<evidence type="ECO:0000256" key="6">
    <source>
        <dbReference type="RuleBase" id="RU362118"/>
    </source>
</evidence>
<dbReference type="InterPro" id="IPR015421">
    <property type="entry name" value="PyrdxlP-dep_Trfase_major"/>
</dbReference>
<gene>
    <name evidence="7" type="ORF">H3H36_00880</name>
</gene>
<dbReference type="RefSeq" id="WP_182213093.1">
    <property type="nucleotide sequence ID" value="NZ_JACEZS010000001.1"/>
</dbReference>
<dbReference type="GO" id="GO:0004124">
    <property type="term" value="F:cysteine synthase activity"/>
    <property type="evidence" value="ECO:0007669"/>
    <property type="project" value="TreeGrafter"/>
</dbReference>
<dbReference type="FunFam" id="3.40.640.10:FF:000035">
    <property type="entry name" value="O-succinylhomoserine sulfhydrylase"/>
    <property type="match status" value="1"/>
</dbReference>
<dbReference type="GO" id="GO:0005737">
    <property type="term" value="C:cytoplasm"/>
    <property type="evidence" value="ECO:0007669"/>
    <property type="project" value="TreeGrafter"/>
</dbReference>
<feature type="modified residue" description="N6-(pyridoxal phosphate)lysine" evidence="5">
    <location>
        <position position="210"/>
    </location>
</feature>
<dbReference type="GO" id="GO:0030170">
    <property type="term" value="F:pyridoxal phosphate binding"/>
    <property type="evidence" value="ECO:0007669"/>
    <property type="project" value="InterPro"/>
</dbReference>
<dbReference type="EC" id="2.5.1.49" evidence="7"/>
<evidence type="ECO:0000313" key="7">
    <source>
        <dbReference type="EMBL" id="MBA5603917.1"/>
    </source>
</evidence>
<evidence type="ECO:0000256" key="5">
    <source>
        <dbReference type="PIRSR" id="PIRSR001434-2"/>
    </source>
</evidence>
<dbReference type="NCBIfam" id="NF006004">
    <property type="entry name" value="PRK08134.1"/>
    <property type="match status" value="1"/>
</dbReference>
<evidence type="ECO:0000256" key="4">
    <source>
        <dbReference type="ARBA" id="ARBA00022898"/>
    </source>
</evidence>
<keyword evidence="3 7" id="KW-0808">Transferase</keyword>
<evidence type="ECO:0000256" key="1">
    <source>
        <dbReference type="ARBA" id="ARBA00001933"/>
    </source>
</evidence>
<dbReference type="AlphaFoldDB" id="A0A7W2I525"/>
<dbReference type="Proteomes" id="UP000566711">
    <property type="component" value="Unassembled WGS sequence"/>
</dbReference>
<dbReference type="PIRSF" id="PIRSF001434">
    <property type="entry name" value="CGS"/>
    <property type="match status" value="1"/>
</dbReference>
<dbReference type="NCBIfam" id="TIGR01326">
    <property type="entry name" value="OAH_OAS_sulfhy"/>
    <property type="match status" value="1"/>
</dbReference>
<comment type="caution">
    <text evidence="7">The sequence shown here is derived from an EMBL/GenBank/DDBJ whole genome shotgun (WGS) entry which is preliminary data.</text>
</comment>
<evidence type="ECO:0000256" key="2">
    <source>
        <dbReference type="ARBA" id="ARBA00009077"/>
    </source>
</evidence>
<comment type="cofactor">
    <cofactor evidence="1 6">
        <name>pyridoxal 5'-phosphate</name>
        <dbReference type="ChEBI" id="CHEBI:597326"/>
    </cofactor>
</comment>
<dbReference type="GO" id="GO:0019346">
    <property type="term" value="P:transsulfuration"/>
    <property type="evidence" value="ECO:0007669"/>
    <property type="project" value="InterPro"/>
</dbReference>
<comment type="similarity">
    <text evidence="2 6">Belongs to the trans-sulfuration enzymes family.</text>
</comment>
<proteinExistence type="inferred from homology"/>
<dbReference type="Pfam" id="PF01053">
    <property type="entry name" value="Cys_Met_Meta_PP"/>
    <property type="match status" value="1"/>
</dbReference>
<dbReference type="GO" id="GO:0006535">
    <property type="term" value="P:cysteine biosynthetic process from serine"/>
    <property type="evidence" value="ECO:0007669"/>
    <property type="project" value="TreeGrafter"/>
</dbReference>
<accession>A0A7W2I525</accession>
<dbReference type="InterPro" id="IPR015422">
    <property type="entry name" value="PyrdxlP-dep_Trfase_small"/>
</dbReference>
<dbReference type="InterPro" id="IPR015424">
    <property type="entry name" value="PyrdxlP-dep_Trfase"/>
</dbReference>